<dbReference type="EMBL" id="GEVI01026779">
    <property type="protein sequence ID" value="JAU05541.1"/>
    <property type="molecule type" value="Transcribed_RNA"/>
</dbReference>
<evidence type="ECO:0000256" key="4">
    <source>
        <dbReference type="PROSITE-ProRule" id="PRU00175"/>
    </source>
</evidence>
<dbReference type="InterPro" id="IPR001841">
    <property type="entry name" value="Znf_RING"/>
</dbReference>
<keyword evidence="1" id="KW-0479">Metal-binding</keyword>
<protein>
    <recommendedName>
        <fullName evidence="7">RING-type domain-containing protein</fullName>
    </recommendedName>
</protein>
<keyword evidence="2 4" id="KW-0863">Zinc-finger</keyword>
<dbReference type="InterPro" id="IPR017907">
    <property type="entry name" value="Znf_RING_CS"/>
</dbReference>
<evidence type="ECO:0000313" key="8">
    <source>
        <dbReference type="EMBL" id="JAU05541.1"/>
    </source>
</evidence>
<feature type="domain" description="RING-type" evidence="7">
    <location>
        <begin position="45"/>
        <end position="100"/>
    </location>
</feature>
<keyword evidence="6" id="KW-0812">Transmembrane</keyword>
<name>A0A1J3CJH5_NOCCA</name>
<evidence type="ECO:0000256" key="3">
    <source>
        <dbReference type="ARBA" id="ARBA00022833"/>
    </source>
</evidence>
<keyword evidence="6" id="KW-0472">Membrane</keyword>
<evidence type="ECO:0000256" key="1">
    <source>
        <dbReference type="ARBA" id="ARBA00022723"/>
    </source>
</evidence>
<feature type="region of interest" description="Disordered" evidence="5">
    <location>
        <begin position="13"/>
        <end position="35"/>
    </location>
</feature>
<accession>A0A1J3CJH5</accession>
<proteinExistence type="predicted"/>
<evidence type="ECO:0000259" key="7">
    <source>
        <dbReference type="PROSITE" id="PS50089"/>
    </source>
</evidence>
<dbReference type="GO" id="GO:0140096">
    <property type="term" value="F:catalytic activity, acting on a protein"/>
    <property type="evidence" value="ECO:0007669"/>
    <property type="project" value="UniProtKB-ARBA"/>
</dbReference>
<dbReference type="GO" id="GO:0008270">
    <property type="term" value="F:zinc ion binding"/>
    <property type="evidence" value="ECO:0007669"/>
    <property type="project" value="UniProtKB-KW"/>
</dbReference>
<evidence type="ECO:0000256" key="6">
    <source>
        <dbReference type="SAM" id="Phobius"/>
    </source>
</evidence>
<dbReference type="InterPro" id="IPR013083">
    <property type="entry name" value="Znf_RING/FYVE/PHD"/>
</dbReference>
<feature type="transmembrane region" description="Helical" evidence="6">
    <location>
        <begin position="223"/>
        <end position="245"/>
    </location>
</feature>
<evidence type="ECO:0000256" key="5">
    <source>
        <dbReference type="SAM" id="MobiDB-lite"/>
    </source>
</evidence>
<feature type="transmembrane region" description="Helical" evidence="6">
    <location>
        <begin position="193"/>
        <end position="217"/>
    </location>
</feature>
<dbReference type="Pfam" id="PF13445">
    <property type="entry name" value="zf-RING_UBOX"/>
    <property type="match status" value="1"/>
</dbReference>
<keyword evidence="3" id="KW-0862">Zinc</keyword>
<dbReference type="PANTHER" id="PTHR46616:SF1">
    <property type="entry name" value="TRANSCRIPTION FACTOR C2H2 FAMILY-RELATED"/>
    <property type="match status" value="1"/>
</dbReference>
<dbReference type="Gene3D" id="3.30.40.10">
    <property type="entry name" value="Zinc/RING finger domain, C3HC4 (zinc finger)"/>
    <property type="match status" value="1"/>
</dbReference>
<evidence type="ECO:0000256" key="2">
    <source>
        <dbReference type="ARBA" id="ARBA00022771"/>
    </source>
</evidence>
<dbReference type="PROSITE" id="PS50089">
    <property type="entry name" value="ZF_RING_2"/>
    <property type="match status" value="1"/>
</dbReference>
<dbReference type="SUPFAM" id="SSF57850">
    <property type="entry name" value="RING/U-box"/>
    <property type="match status" value="1"/>
</dbReference>
<dbReference type="PROSITE" id="PS00518">
    <property type="entry name" value="ZF_RING_1"/>
    <property type="match status" value="1"/>
</dbReference>
<keyword evidence="6" id="KW-1133">Transmembrane helix</keyword>
<gene>
    <name evidence="8" type="ORF">GA_TR19104_c0_g1_i1_g.61306</name>
</gene>
<organism evidence="8">
    <name type="scientific">Noccaea caerulescens</name>
    <name type="common">Alpine penny-cress</name>
    <name type="synonym">Thlaspi caerulescens</name>
    <dbReference type="NCBI Taxonomy" id="107243"/>
    <lineage>
        <taxon>Eukaryota</taxon>
        <taxon>Viridiplantae</taxon>
        <taxon>Streptophyta</taxon>
        <taxon>Embryophyta</taxon>
        <taxon>Tracheophyta</taxon>
        <taxon>Spermatophyta</taxon>
        <taxon>Magnoliopsida</taxon>
        <taxon>eudicotyledons</taxon>
        <taxon>Gunneridae</taxon>
        <taxon>Pentapetalae</taxon>
        <taxon>rosids</taxon>
        <taxon>malvids</taxon>
        <taxon>Brassicales</taxon>
        <taxon>Brassicaceae</taxon>
        <taxon>Coluteocarpeae</taxon>
        <taxon>Noccaea</taxon>
    </lineage>
</organism>
<dbReference type="AlphaFoldDB" id="A0A1J3CJH5"/>
<dbReference type="InterPro" id="IPR027370">
    <property type="entry name" value="Znf-RING_euk"/>
</dbReference>
<feature type="region of interest" description="Disordered" evidence="5">
    <location>
        <begin position="165"/>
        <end position="184"/>
    </location>
</feature>
<sequence length="258" mass="29065">MWSFASNVIGSMGLKKSPKDQPQGSSHCSDDEVSNVSRDEEGLECPICWESFNIVENVPYVLWCGHTLCQNCVFGLQSAVLRLSSQDIKIPFFVSCPWCQLLSFRIVYKGVLKFPRKNFFLLWMVESLNGDRTSHGSLVSDNQQSVLTPRCGMSLGNHCSNSNMTVRRNQSPHRDEHSSSQPSRQHFSFHKSLDFFISFTSKFPLVIVFLVIVLFAIPGSLVILALYFLLTILLAIPSGMVLYFACPILERLVNEITS</sequence>
<reference evidence="8" key="1">
    <citation type="submission" date="2016-07" db="EMBL/GenBank/DDBJ databases">
        <title>De novo transcriptome assembly of four accessions of the metal hyperaccumulator plant Noccaea caerulescens.</title>
        <authorList>
            <person name="Blande D."/>
            <person name="Halimaa P."/>
            <person name="Tervahauta A.I."/>
            <person name="Aarts M.G."/>
            <person name="Karenlampi S.O."/>
        </authorList>
    </citation>
    <scope>NUCLEOTIDE SEQUENCE</scope>
</reference>
<dbReference type="PANTHER" id="PTHR46616">
    <property type="entry name" value="UBIQUITIN-PROTEIN LIGASE"/>
    <property type="match status" value="1"/>
</dbReference>